<evidence type="ECO:0000256" key="7">
    <source>
        <dbReference type="SAM" id="Phobius"/>
    </source>
</evidence>
<feature type="transmembrane region" description="Helical" evidence="7">
    <location>
        <begin position="94"/>
        <end position="118"/>
    </location>
</feature>
<evidence type="ECO:0000313" key="9">
    <source>
        <dbReference type="Proteomes" id="UP000596742"/>
    </source>
</evidence>
<dbReference type="EMBL" id="UYJE01008801">
    <property type="protein sequence ID" value="VDI67436.1"/>
    <property type="molecule type" value="Genomic_DNA"/>
</dbReference>
<evidence type="ECO:0000256" key="5">
    <source>
        <dbReference type="ARBA" id="ARBA00023136"/>
    </source>
</evidence>
<dbReference type="PANTHER" id="PTHR14948:SF25">
    <property type="entry name" value="DUF4190 DOMAIN-CONTAINING PROTEIN"/>
    <property type="match status" value="1"/>
</dbReference>
<dbReference type="AlphaFoldDB" id="A0A8B6GQ17"/>
<feature type="region of interest" description="Disordered" evidence="6">
    <location>
        <begin position="1"/>
        <end position="43"/>
    </location>
</feature>
<evidence type="ECO:0000256" key="2">
    <source>
        <dbReference type="ARBA" id="ARBA00006843"/>
    </source>
</evidence>
<proteinExistence type="inferred from homology"/>
<reference evidence="8" key="1">
    <citation type="submission" date="2018-11" db="EMBL/GenBank/DDBJ databases">
        <authorList>
            <person name="Alioto T."/>
            <person name="Alioto T."/>
        </authorList>
    </citation>
    <scope>NUCLEOTIDE SEQUENCE</scope>
</reference>
<evidence type="ECO:0000313" key="8">
    <source>
        <dbReference type="EMBL" id="VDI67436.1"/>
    </source>
</evidence>
<keyword evidence="3 7" id="KW-0812">Transmembrane</keyword>
<name>A0A8B6GQ17_MYTGA</name>
<dbReference type="Pfam" id="PF04505">
    <property type="entry name" value="CD225"/>
    <property type="match status" value="1"/>
</dbReference>
<evidence type="ECO:0000256" key="3">
    <source>
        <dbReference type="ARBA" id="ARBA00022692"/>
    </source>
</evidence>
<keyword evidence="5 7" id="KW-0472">Membrane</keyword>
<sequence>MAQSSNYDKIKLNANRPQSYPSIKVQQDEPAPSSTYYEEDERPSHTLLDTPRLYTTVEHITVETDFSSTYSIDLDQTHICCQWIDEDPPDNSSYLSLAIFACCCCNSLLGFAVIIEAFTASKARDRGDVNAARRYNKMAYTLIRFSIGFGCICLIVSLYTALFHMI</sequence>
<comment type="caution">
    <text evidence="8">The sequence shown here is derived from an EMBL/GenBank/DDBJ whole genome shotgun (WGS) entry which is preliminary data.</text>
</comment>
<dbReference type="PANTHER" id="PTHR14948">
    <property type="entry name" value="NG5"/>
    <property type="match status" value="1"/>
</dbReference>
<organism evidence="8 9">
    <name type="scientific">Mytilus galloprovincialis</name>
    <name type="common">Mediterranean mussel</name>
    <dbReference type="NCBI Taxonomy" id="29158"/>
    <lineage>
        <taxon>Eukaryota</taxon>
        <taxon>Metazoa</taxon>
        <taxon>Spiralia</taxon>
        <taxon>Lophotrochozoa</taxon>
        <taxon>Mollusca</taxon>
        <taxon>Bivalvia</taxon>
        <taxon>Autobranchia</taxon>
        <taxon>Pteriomorphia</taxon>
        <taxon>Mytilida</taxon>
        <taxon>Mytiloidea</taxon>
        <taxon>Mytilidae</taxon>
        <taxon>Mytilinae</taxon>
        <taxon>Mytilus</taxon>
    </lineage>
</organism>
<keyword evidence="4 7" id="KW-1133">Transmembrane helix</keyword>
<comment type="similarity">
    <text evidence="2">Belongs to the CD225/Dispanin family.</text>
</comment>
<feature type="compositionally biased region" description="Polar residues" evidence="6">
    <location>
        <begin position="15"/>
        <end position="25"/>
    </location>
</feature>
<dbReference type="Proteomes" id="UP000596742">
    <property type="component" value="Unassembled WGS sequence"/>
</dbReference>
<evidence type="ECO:0000256" key="4">
    <source>
        <dbReference type="ARBA" id="ARBA00022989"/>
    </source>
</evidence>
<evidence type="ECO:0000256" key="6">
    <source>
        <dbReference type="SAM" id="MobiDB-lite"/>
    </source>
</evidence>
<keyword evidence="9" id="KW-1185">Reference proteome</keyword>
<gene>
    <name evidence="8" type="ORF">MGAL_10B073244</name>
</gene>
<protein>
    <submittedName>
        <fullName evidence="8">Uncharacterized protein</fullName>
    </submittedName>
</protein>
<comment type="subcellular location">
    <subcellularLocation>
        <location evidence="1">Membrane</location>
    </subcellularLocation>
</comment>
<dbReference type="InterPro" id="IPR007593">
    <property type="entry name" value="CD225/Dispanin_fam"/>
</dbReference>
<evidence type="ECO:0000256" key="1">
    <source>
        <dbReference type="ARBA" id="ARBA00004370"/>
    </source>
</evidence>
<dbReference type="GO" id="GO:0016020">
    <property type="term" value="C:membrane"/>
    <property type="evidence" value="ECO:0007669"/>
    <property type="project" value="UniProtKB-SubCell"/>
</dbReference>
<feature type="transmembrane region" description="Helical" evidence="7">
    <location>
        <begin position="139"/>
        <end position="162"/>
    </location>
</feature>
<accession>A0A8B6GQ17</accession>
<dbReference type="InterPro" id="IPR051423">
    <property type="entry name" value="CD225/Dispanin"/>
</dbReference>